<dbReference type="InterPro" id="IPR010730">
    <property type="entry name" value="HET"/>
</dbReference>
<dbReference type="EMBL" id="MLGG01000014">
    <property type="protein sequence ID" value="KAK1458041.1"/>
    <property type="molecule type" value="Genomic_DNA"/>
</dbReference>
<reference evidence="3 4" key="1">
    <citation type="submission" date="2016-10" db="EMBL/GenBank/DDBJ databases">
        <title>The genome sequence of Colletotrichum fioriniae PJ7.</title>
        <authorList>
            <person name="Baroncelli R."/>
        </authorList>
    </citation>
    <scope>NUCLEOTIDE SEQUENCE [LARGE SCALE GENOMIC DNA]</scope>
    <source>
        <strain evidence="3">Col 31</strain>
    </source>
</reference>
<evidence type="ECO:0000256" key="1">
    <source>
        <dbReference type="SAM" id="SignalP"/>
    </source>
</evidence>
<evidence type="ECO:0000259" key="2">
    <source>
        <dbReference type="PROSITE" id="PS50213"/>
    </source>
</evidence>
<feature type="domain" description="FAS1" evidence="2">
    <location>
        <begin position="169"/>
        <end position="297"/>
    </location>
</feature>
<feature type="chain" id="PRO_5042550419" evidence="1">
    <location>
        <begin position="18"/>
        <end position="980"/>
    </location>
</feature>
<dbReference type="Pfam" id="PF02469">
    <property type="entry name" value="Fasciclin"/>
    <property type="match status" value="2"/>
</dbReference>
<comment type="caution">
    <text evidence="3">The sequence shown here is derived from an EMBL/GenBank/DDBJ whole genome shotgun (WGS) entry which is preliminary data.</text>
</comment>
<dbReference type="Pfam" id="PF26640">
    <property type="entry name" value="DUF8212"/>
    <property type="match status" value="1"/>
</dbReference>
<evidence type="ECO:0000313" key="4">
    <source>
        <dbReference type="Proteomes" id="UP001239795"/>
    </source>
</evidence>
<dbReference type="PROSITE" id="PS50213">
    <property type="entry name" value="FAS1"/>
    <property type="match status" value="2"/>
</dbReference>
<keyword evidence="1" id="KW-0732">Signal</keyword>
<dbReference type="InterPro" id="IPR000782">
    <property type="entry name" value="FAS1_domain"/>
</dbReference>
<dbReference type="PANTHER" id="PTHR10622">
    <property type="entry name" value="HET DOMAIN-CONTAINING PROTEIN"/>
    <property type="match status" value="1"/>
</dbReference>
<keyword evidence="4" id="KW-1185">Reference proteome</keyword>
<feature type="signal peptide" evidence="1">
    <location>
        <begin position="1"/>
        <end position="17"/>
    </location>
</feature>
<dbReference type="InterPro" id="IPR036378">
    <property type="entry name" value="FAS1_dom_sf"/>
</dbReference>
<dbReference type="PANTHER" id="PTHR10622:SF12">
    <property type="entry name" value="HET DOMAIN-CONTAINING PROTEIN"/>
    <property type="match status" value="1"/>
</dbReference>
<name>A0AAI9XRW6_9PEZI</name>
<dbReference type="SUPFAM" id="SSF82153">
    <property type="entry name" value="FAS1 domain"/>
    <property type="match status" value="2"/>
</dbReference>
<dbReference type="Proteomes" id="UP001239795">
    <property type="component" value="Unassembled WGS sequence"/>
</dbReference>
<dbReference type="Gene3D" id="2.30.180.10">
    <property type="entry name" value="FAS1 domain"/>
    <property type="match status" value="2"/>
</dbReference>
<dbReference type="AlphaFoldDB" id="A0AAI9XRW6"/>
<accession>A0AAI9XRW6</accession>
<dbReference type="SMART" id="SM00554">
    <property type="entry name" value="FAS1"/>
    <property type="match status" value="2"/>
</dbReference>
<evidence type="ECO:0000313" key="3">
    <source>
        <dbReference type="EMBL" id="KAK1458041.1"/>
    </source>
</evidence>
<sequence>MQPTSFLTLAFAALAAAAPPLMDVLKSNNDTLSTLTSLLAMVPALNQTLVKAKDVTILAPSNDAFVKMMQMDPTFAQKATNATFLADLLSYHVVSGKTTATMFFEQPKFAQTLLEMPTANVTGNQKVELVRKGDQGRVFSGYKQMSVITKADVAFQNGVLHIIDTVLTFPGSPADTAMNTGLTSMAGALIKAGLVDGVNSLQAATVFAPTNAAFQAIGATVASMEPADLARILQYHVLMNQVRFTTGVATKMGYKSLMGEKVSLRKEDTTVFANSAKVTIKDIITSDGVMHVIDSVLNPASPKLSPGTSTAAFPGAVQAANAPFTDGVKPTANFTPAGASSRSFDASLKFAMMGFMGSLAVAYLSGDFFIGTTSSHAEPEEPLNYPINFICPHARLQMWLINTSSHNLEEFIGRDIPPYAILSHTWGKDEVTFQDMKDPRFLVREQTIGKAGFVKIAKACGLAQQQELQYAWVDTCCIDKSSSAELTEAINSMFKWYQRAAICYAWLSDLDPSADVDSDFDGSGDLGQCRWFTRGWTLQELIAPKEVEFYDRDWNLVGCKSGLVDQLHAITAIAKDVLGNRHRALLHTCVAEKMSWAAGRETTRVEDAAYCLMGIFGINMPLFYGEEEKAFQRLQNEILRESDDVTIFAWERALHRPPPDQCFFDNGRNFGGVLAESADDFAVHRHQRKIYPPPIRRPTLELTKNCIKIYTELVWEEAPEVSGRRYYIHCGSRGEKHVAIRLVKVVGGSFIREALGQCVSTCIFHIDAQRRREFSLLVNTSSYPIRLLSHGGWDLVKMKFRCPKNMKVAEAWPWSKWHDEELEFVAYPTRLCGSILFHVYHAVPSTNHEAIPREDYRTDIVFIFNPHEIHSDIQEVKGTLLERYGEFQAKVDHIHSFLNSEEPDNMGFNDLLTQIGLPTSNKVAFDLGTSKRSAVLSFTSKKLTVPVIGSTSPAWEITFEMNETKRFSGSVKHKKWQADY</sequence>
<organism evidence="3 4">
    <name type="scientific">Colletotrichum melonis</name>
    <dbReference type="NCBI Taxonomy" id="1209925"/>
    <lineage>
        <taxon>Eukaryota</taxon>
        <taxon>Fungi</taxon>
        <taxon>Dikarya</taxon>
        <taxon>Ascomycota</taxon>
        <taxon>Pezizomycotina</taxon>
        <taxon>Sordariomycetes</taxon>
        <taxon>Hypocreomycetidae</taxon>
        <taxon>Glomerellales</taxon>
        <taxon>Glomerellaceae</taxon>
        <taxon>Colletotrichum</taxon>
        <taxon>Colletotrichum acutatum species complex</taxon>
    </lineage>
</organism>
<protein>
    <submittedName>
        <fullName evidence="3">Fasciclin domain-containing protein</fullName>
    </submittedName>
</protein>
<proteinExistence type="predicted"/>
<feature type="domain" description="FAS1" evidence="2">
    <location>
        <begin position="18"/>
        <end position="167"/>
    </location>
</feature>
<dbReference type="InterPro" id="IPR058525">
    <property type="entry name" value="DUF8212"/>
</dbReference>
<dbReference type="Pfam" id="PF06985">
    <property type="entry name" value="HET"/>
    <property type="match status" value="1"/>
</dbReference>
<gene>
    <name evidence="3" type="ORF">CMEL01_15388</name>
</gene>